<evidence type="ECO:0000256" key="12">
    <source>
        <dbReference type="PIRSR" id="PIRSR601842-2"/>
    </source>
</evidence>
<keyword evidence="8 12" id="KW-0862">Zinc</keyword>
<evidence type="ECO:0000256" key="13">
    <source>
        <dbReference type="RuleBase" id="RU364017"/>
    </source>
</evidence>
<feature type="binding site" evidence="12">
    <location>
        <position position="465"/>
    </location>
    <ligand>
        <name>Zn(2+)</name>
        <dbReference type="ChEBI" id="CHEBI:29105"/>
        <note>catalytic</note>
    </ligand>
</feature>
<reference evidence="15" key="1">
    <citation type="submission" date="2022-07" db="EMBL/GenBank/DDBJ databases">
        <title>Phylogenomic reconstructions and comparative analyses of Kickxellomycotina fungi.</title>
        <authorList>
            <person name="Reynolds N.K."/>
            <person name="Stajich J.E."/>
            <person name="Barry K."/>
            <person name="Grigoriev I.V."/>
            <person name="Crous P."/>
            <person name="Smith M.E."/>
        </authorList>
    </citation>
    <scope>NUCLEOTIDE SEQUENCE</scope>
    <source>
        <strain evidence="15">NBRC 32514</strain>
    </source>
</reference>
<dbReference type="Pfam" id="PF07504">
    <property type="entry name" value="FTP"/>
    <property type="match status" value="1"/>
</dbReference>
<evidence type="ECO:0000256" key="7">
    <source>
        <dbReference type="ARBA" id="ARBA00022801"/>
    </source>
</evidence>
<evidence type="ECO:0000256" key="3">
    <source>
        <dbReference type="ARBA" id="ARBA00022525"/>
    </source>
</evidence>
<feature type="binding site" evidence="12">
    <location>
        <position position="286"/>
    </location>
    <ligand>
        <name>Zn(2+)</name>
        <dbReference type="ChEBI" id="CHEBI:29105"/>
        <note>catalytic</note>
    </ligand>
</feature>
<feature type="binding site" evidence="12">
    <location>
        <position position="495"/>
    </location>
    <ligand>
        <name>Zn(2+)</name>
        <dbReference type="ChEBI" id="CHEBI:29105"/>
        <note>catalytic</note>
    </ligand>
</feature>
<feature type="signal peptide" evidence="13">
    <location>
        <begin position="1"/>
        <end position="20"/>
    </location>
</feature>
<dbReference type="InterPro" id="IPR027268">
    <property type="entry name" value="Peptidase_M4/M1_CTD_sf"/>
</dbReference>
<feature type="binding site" evidence="12">
    <location>
        <position position="469"/>
    </location>
    <ligand>
        <name>Zn(2+)</name>
        <dbReference type="ChEBI" id="CHEBI:29105"/>
        <note>catalytic</note>
    </ligand>
</feature>
<evidence type="ECO:0000256" key="9">
    <source>
        <dbReference type="ARBA" id="ARBA00023049"/>
    </source>
</evidence>
<accession>A0A9W7XY57</accession>
<evidence type="ECO:0000256" key="4">
    <source>
        <dbReference type="ARBA" id="ARBA00022670"/>
    </source>
</evidence>
<keyword evidence="4 13" id="KW-0645">Protease</keyword>
<feature type="domain" description="FTP" evidence="14">
    <location>
        <begin position="99"/>
        <end position="149"/>
    </location>
</feature>
<gene>
    <name evidence="15" type="ORF">LPJ53_004601</name>
</gene>
<evidence type="ECO:0000256" key="8">
    <source>
        <dbReference type="ARBA" id="ARBA00022833"/>
    </source>
</evidence>
<dbReference type="GO" id="GO:0008270">
    <property type="term" value="F:zinc ion binding"/>
    <property type="evidence" value="ECO:0007669"/>
    <property type="project" value="InterPro"/>
</dbReference>
<dbReference type="SUPFAM" id="SSF55486">
    <property type="entry name" value="Metalloproteases ('zincins'), catalytic domain"/>
    <property type="match status" value="1"/>
</dbReference>
<dbReference type="Proteomes" id="UP001149813">
    <property type="component" value="Unassembled WGS sequence"/>
</dbReference>
<sequence length="667" mass="70400">MPRTITNLAVIALLACAALAQAPSDSSIRQFTPALKSNPQFNVYASPVKVQVSASPPSFAASSLVSTGNGPAAKDPAVAAKTDIAIAYLNTQHGIPTENIKITDAYVDGATGIAHVYLRQVVGGVQVANGLANVNVDRSGHVISSSQSFAPLTGLSSSTKSRRSAAQNSAVGSLVARADAEVSLKNALKSLTNYVQTSVSDADLANVVVAASSSLASGEPGFVLSGLPSQVAAKGSSTAQQALIQTSDGTLVSVWHMVLEQDTHWWSAHVNAETGAIEAINDWVSHAEAYRVYPKNVNSPSEGARSLVVDPANKDASPNGWVTEGSTYGNNVWAQNNPSGGDAWKSNYRPTGKTGTFDFALDLTKQPKTYIDAAITQLFYTVNVMHDVTFAYGFTEAAGNFQDVNYSGQGAEGDYVVAFAQDGSGTDNANFATPPDGQNGVMRMYVWTETNPSRDGDLEQDIVAHEFTHGVSNRLTGGPSNSDCLYDGEAGGMGEGWSDTVANLLRIVPGMTRSTDMIMGKYSYGQNIRSYAYSTSLTTNPQTYKLLDSPAYKEVHSIGEVWATILYEVIWNLVDACGGGIGDVFTKDLSKGNCLALQIILDAMKLQPCNPDFIKARDAIVQAESNLTGGKYKCDVWRAFAKRGMGPGASATGGSKHVEDYAVPSGC</sequence>
<evidence type="ECO:0000259" key="14">
    <source>
        <dbReference type="Pfam" id="PF07504"/>
    </source>
</evidence>
<dbReference type="AlphaFoldDB" id="A0A9W7XY57"/>
<evidence type="ECO:0000313" key="16">
    <source>
        <dbReference type="Proteomes" id="UP001149813"/>
    </source>
</evidence>
<organism evidence="15 16">
    <name type="scientific">Coemansia erecta</name>
    <dbReference type="NCBI Taxonomy" id="147472"/>
    <lineage>
        <taxon>Eukaryota</taxon>
        <taxon>Fungi</taxon>
        <taxon>Fungi incertae sedis</taxon>
        <taxon>Zoopagomycota</taxon>
        <taxon>Kickxellomycotina</taxon>
        <taxon>Kickxellomycetes</taxon>
        <taxon>Kickxellales</taxon>
        <taxon>Kickxellaceae</taxon>
        <taxon>Coemansia</taxon>
    </lineage>
</organism>
<dbReference type="GO" id="GO:0006508">
    <property type="term" value="P:proteolysis"/>
    <property type="evidence" value="ECO:0007669"/>
    <property type="project" value="UniProtKB-KW"/>
</dbReference>
<comment type="caution">
    <text evidence="15">The sequence shown here is derived from an EMBL/GenBank/DDBJ whole genome shotgun (WGS) entry which is preliminary data.</text>
</comment>
<keyword evidence="10 13" id="KW-0865">Zymogen</keyword>
<evidence type="ECO:0000256" key="10">
    <source>
        <dbReference type="ARBA" id="ARBA00023145"/>
    </source>
</evidence>
<dbReference type="PRINTS" id="PR00999">
    <property type="entry name" value="FUNGALYSIN"/>
</dbReference>
<dbReference type="PANTHER" id="PTHR33478:SF1">
    <property type="entry name" value="EXTRACELLULAR METALLOPROTEINASE MEP"/>
    <property type="match status" value="1"/>
</dbReference>
<evidence type="ECO:0000256" key="1">
    <source>
        <dbReference type="ARBA" id="ARBA00004613"/>
    </source>
</evidence>
<dbReference type="EC" id="3.4.24.-" evidence="13"/>
<evidence type="ECO:0000313" key="15">
    <source>
        <dbReference type="EMBL" id="KAJ1720813.1"/>
    </source>
</evidence>
<evidence type="ECO:0000256" key="11">
    <source>
        <dbReference type="PIRSR" id="PIRSR601842-1"/>
    </source>
</evidence>
<keyword evidence="16" id="KW-1185">Reference proteome</keyword>
<keyword evidence="9 13" id="KW-0482">Metalloprotease</keyword>
<dbReference type="GO" id="GO:0005615">
    <property type="term" value="C:extracellular space"/>
    <property type="evidence" value="ECO:0007669"/>
    <property type="project" value="InterPro"/>
</dbReference>
<dbReference type="InterPro" id="IPR001842">
    <property type="entry name" value="Peptidase_M36"/>
</dbReference>
<keyword evidence="3 13" id="KW-0964">Secreted</keyword>
<feature type="active site" evidence="11">
    <location>
        <position position="466"/>
    </location>
</feature>
<evidence type="ECO:0000256" key="6">
    <source>
        <dbReference type="ARBA" id="ARBA00022729"/>
    </source>
</evidence>
<keyword evidence="7 13" id="KW-0378">Hydrolase</keyword>
<dbReference type="Gene3D" id="1.10.390.10">
    <property type="entry name" value="Neutral Protease Domain 2"/>
    <property type="match status" value="1"/>
</dbReference>
<evidence type="ECO:0000256" key="5">
    <source>
        <dbReference type="ARBA" id="ARBA00022723"/>
    </source>
</evidence>
<dbReference type="EMBL" id="JANBOJ010000223">
    <property type="protein sequence ID" value="KAJ1720813.1"/>
    <property type="molecule type" value="Genomic_DNA"/>
</dbReference>
<dbReference type="OrthoDB" id="3227768at2759"/>
<comment type="cofactor">
    <cofactor evidence="12">
        <name>Zn(2+)</name>
        <dbReference type="ChEBI" id="CHEBI:29105"/>
    </cofactor>
    <text evidence="12">Binds 1 zinc ion per subunit.</text>
</comment>
<comment type="similarity">
    <text evidence="2 13">Belongs to the peptidase M36 family.</text>
</comment>
<keyword evidence="5 12" id="KW-0479">Metal-binding</keyword>
<dbReference type="Gene3D" id="3.10.170.10">
    <property type="match status" value="1"/>
</dbReference>
<dbReference type="CDD" id="cd09596">
    <property type="entry name" value="M36"/>
    <property type="match status" value="1"/>
</dbReference>
<dbReference type="Pfam" id="PF02128">
    <property type="entry name" value="Peptidase_M36"/>
    <property type="match status" value="1"/>
</dbReference>
<proteinExistence type="inferred from homology"/>
<feature type="chain" id="PRO_5041012823" description="Extracellular metalloproteinase" evidence="13">
    <location>
        <begin position="21"/>
        <end position="667"/>
    </location>
</feature>
<dbReference type="PROSITE" id="PS51257">
    <property type="entry name" value="PROKAR_LIPOPROTEIN"/>
    <property type="match status" value="1"/>
</dbReference>
<dbReference type="InterPro" id="IPR050371">
    <property type="entry name" value="Fungal_virulence_M36"/>
</dbReference>
<evidence type="ECO:0000256" key="2">
    <source>
        <dbReference type="ARBA" id="ARBA00006006"/>
    </source>
</evidence>
<comment type="subcellular location">
    <subcellularLocation>
        <location evidence="1 13">Secreted</location>
    </subcellularLocation>
</comment>
<dbReference type="PANTHER" id="PTHR33478">
    <property type="entry name" value="EXTRACELLULAR METALLOPROTEINASE MEP"/>
    <property type="match status" value="1"/>
</dbReference>
<protein>
    <recommendedName>
        <fullName evidence="13">Extracellular metalloproteinase</fullName>
        <ecNumber evidence="13">3.4.24.-</ecNumber>
    </recommendedName>
    <alternativeName>
        <fullName evidence="13">Fungalysin</fullName>
    </alternativeName>
</protein>
<dbReference type="InterPro" id="IPR011096">
    <property type="entry name" value="FTP_domain"/>
</dbReference>
<name>A0A9W7XY57_9FUNG</name>
<dbReference type="GO" id="GO:0004222">
    <property type="term" value="F:metalloendopeptidase activity"/>
    <property type="evidence" value="ECO:0007669"/>
    <property type="project" value="InterPro"/>
</dbReference>
<keyword evidence="6 13" id="KW-0732">Signal</keyword>